<reference evidence="1 2" key="1">
    <citation type="submission" date="2016-06" db="EMBL/GenBank/DDBJ databases">
        <authorList>
            <person name="Kjaerup R.B."/>
            <person name="Dalgaard T.S."/>
            <person name="Juul-Madsen H.R."/>
        </authorList>
    </citation>
    <scope>NUCLEOTIDE SEQUENCE [LARGE SCALE GENOMIC DNA]</scope>
    <source>
        <strain evidence="1 2">GCSL-Mp3</strain>
    </source>
</reference>
<dbReference type="Pfam" id="PF10934">
    <property type="entry name" value="Sheath_initiator"/>
    <property type="match status" value="1"/>
</dbReference>
<dbReference type="EMBL" id="LZEX01000007">
    <property type="protein sequence ID" value="OBU09861.1"/>
    <property type="molecule type" value="Genomic_DNA"/>
</dbReference>
<evidence type="ECO:0000313" key="1">
    <source>
        <dbReference type="EMBL" id="OBU09861.1"/>
    </source>
</evidence>
<sequence length="114" mass="12641">MKYRKEDNGDYTFGLNQFSENTPETVAMAVRSRLQLWLEEWFLDDREGTPHAQKGLGKNPAQGYALAVKERISSTPGVTGITAFGLDLNTSVRKVTITATINTLYGETRIVSEG</sequence>
<comment type="caution">
    <text evidence="1">The sequence shown here is derived from an EMBL/GenBank/DDBJ whole genome shotgun (WGS) entry which is preliminary data.</text>
</comment>
<evidence type="ECO:0000313" key="2">
    <source>
        <dbReference type="Proteomes" id="UP000092247"/>
    </source>
</evidence>
<name>A0A1B8HKL4_9GAMM</name>
<dbReference type="Proteomes" id="UP000092247">
    <property type="component" value="Unassembled WGS sequence"/>
</dbReference>
<proteinExistence type="predicted"/>
<protein>
    <recommendedName>
        <fullName evidence="3">Bacteriophage protein</fullName>
    </recommendedName>
</protein>
<accession>A0A1B8HKL4</accession>
<dbReference type="AlphaFoldDB" id="A0A1B8HKL4"/>
<dbReference type="InterPro" id="IPR020288">
    <property type="entry name" value="Sheath_initiator"/>
</dbReference>
<evidence type="ECO:0008006" key="3">
    <source>
        <dbReference type="Google" id="ProtNLM"/>
    </source>
</evidence>
<gene>
    <name evidence="1" type="ORF">AYY17_17855</name>
</gene>
<dbReference type="RefSeq" id="WP_067422525.1">
    <property type="nucleotide sequence ID" value="NZ_LZEX01000007.1"/>
</dbReference>
<organism evidence="1 2">
    <name type="scientific">Morganella psychrotolerans</name>
    <dbReference type="NCBI Taxonomy" id="368603"/>
    <lineage>
        <taxon>Bacteria</taxon>
        <taxon>Pseudomonadati</taxon>
        <taxon>Pseudomonadota</taxon>
        <taxon>Gammaproteobacteria</taxon>
        <taxon>Enterobacterales</taxon>
        <taxon>Morganellaceae</taxon>
        <taxon>Morganella</taxon>
    </lineage>
</organism>